<proteinExistence type="predicted"/>
<gene>
    <name evidence="2" type="ORF">Ddye_021512</name>
</gene>
<organism evidence="2 3">
    <name type="scientific">Dipteronia dyeriana</name>
    <dbReference type="NCBI Taxonomy" id="168575"/>
    <lineage>
        <taxon>Eukaryota</taxon>
        <taxon>Viridiplantae</taxon>
        <taxon>Streptophyta</taxon>
        <taxon>Embryophyta</taxon>
        <taxon>Tracheophyta</taxon>
        <taxon>Spermatophyta</taxon>
        <taxon>Magnoliopsida</taxon>
        <taxon>eudicotyledons</taxon>
        <taxon>Gunneridae</taxon>
        <taxon>Pentapetalae</taxon>
        <taxon>rosids</taxon>
        <taxon>malvids</taxon>
        <taxon>Sapindales</taxon>
        <taxon>Sapindaceae</taxon>
        <taxon>Hippocastanoideae</taxon>
        <taxon>Acereae</taxon>
        <taxon>Dipteronia</taxon>
    </lineage>
</organism>
<name>A0AAD9U2D1_9ROSI</name>
<dbReference type="Proteomes" id="UP001280121">
    <property type="component" value="Unassembled WGS sequence"/>
</dbReference>
<comment type="caution">
    <text evidence="2">The sequence shown here is derived from an EMBL/GenBank/DDBJ whole genome shotgun (WGS) entry which is preliminary data.</text>
</comment>
<dbReference type="PANTHER" id="PTHR31635">
    <property type="entry name" value="REVERSE TRANSCRIPTASE DOMAIN-CONTAINING PROTEIN-RELATED"/>
    <property type="match status" value="1"/>
</dbReference>
<evidence type="ECO:0000259" key="1">
    <source>
        <dbReference type="Pfam" id="PF00078"/>
    </source>
</evidence>
<dbReference type="AlphaFoldDB" id="A0AAD9U2D1"/>
<protein>
    <recommendedName>
        <fullName evidence="1">Reverse transcriptase domain-containing protein</fullName>
    </recommendedName>
</protein>
<feature type="domain" description="Reverse transcriptase" evidence="1">
    <location>
        <begin position="34"/>
        <end position="187"/>
    </location>
</feature>
<sequence>MKFIHEFHKDGSIFKEINYTFVALIMKITNLKVMEDFRPISLVGSMYKVQAKMLANHIKEVMNSVIWESQIAFVKGQQIIDYFIIAKEIIHKWKKEKEGGLVVNLEFEKAYDSVDHAFLESMMESVGFGFRWGSWIRDCLSLPLLSMLVNGSPTQQFNIERGLQQDDPLSPFLFNIMIEVVAKLFKDGTRPSKILKKCKHVVIGNGDKALFWTDIQADSVLLKDYFPRVFALAVNKASPISEFGHWTGTRWTYF</sequence>
<dbReference type="InterPro" id="IPR000477">
    <property type="entry name" value="RT_dom"/>
</dbReference>
<keyword evidence="3" id="KW-1185">Reference proteome</keyword>
<accession>A0AAD9U2D1</accession>
<reference evidence="2" key="1">
    <citation type="journal article" date="2023" name="Plant J.">
        <title>Genome sequences and population genomics provide insights into the demographic history, inbreeding, and mutation load of two 'living fossil' tree species of Dipteronia.</title>
        <authorList>
            <person name="Feng Y."/>
            <person name="Comes H.P."/>
            <person name="Chen J."/>
            <person name="Zhu S."/>
            <person name="Lu R."/>
            <person name="Zhang X."/>
            <person name="Li P."/>
            <person name="Qiu J."/>
            <person name="Olsen K.M."/>
            <person name="Qiu Y."/>
        </authorList>
    </citation>
    <scope>NUCLEOTIDE SEQUENCE</scope>
    <source>
        <strain evidence="2">KIB01</strain>
    </source>
</reference>
<dbReference type="EMBL" id="JANJYI010000006">
    <property type="protein sequence ID" value="KAK2646317.1"/>
    <property type="molecule type" value="Genomic_DNA"/>
</dbReference>
<evidence type="ECO:0000313" key="2">
    <source>
        <dbReference type="EMBL" id="KAK2646317.1"/>
    </source>
</evidence>
<dbReference type="PANTHER" id="PTHR31635:SF196">
    <property type="entry name" value="REVERSE TRANSCRIPTASE DOMAIN-CONTAINING PROTEIN-RELATED"/>
    <property type="match status" value="1"/>
</dbReference>
<dbReference type="Pfam" id="PF00078">
    <property type="entry name" value="RVT_1"/>
    <property type="match status" value="1"/>
</dbReference>
<evidence type="ECO:0000313" key="3">
    <source>
        <dbReference type="Proteomes" id="UP001280121"/>
    </source>
</evidence>